<name>A0A6A4C1Y3_9STRA</name>
<feature type="coiled-coil region" evidence="1">
    <location>
        <begin position="34"/>
        <end position="61"/>
    </location>
</feature>
<accession>A0A6A4C1Y3</accession>
<evidence type="ECO:0000313" key="2">
    <source>
        <dbReference type="EMBL" id="KAE9179561.1"/>
    </source>
</evidence>
<evidence type="ECO:0000313" key="7">
    <source>
        <dbReference type="Proteomes" id="UP000486351"/>
    </source>
</evidence>
<protein>
    <submittedName>
        <fullName evidence="3">Uncharacterized protein</fullName>
    </submittedName>
</protein>
<evidence type="ECO:0000313" key="6">
    <source>
        <dbReference type="Proteomes" id="UP000437068"/>
    </source>
</evidence>
<organism evidence="3 6">
    <name type="scientific">Phytophthora fragariae</name>
    <dbReference type="NCBI Taxonomy" id="53985"/>
    <lineage>
        <taxon>Eukaryota</taxon>
        <taxon>Sar</taxon>
        <taxon>Stramenopiles</taxon>
        <taxon>Oomycota</taxon>
        <taxon>Peronosporomycetes</taxon>
        <taxon>Peronosporales</taxon>
        <taxon>Peronosporaceae</taxon>
        <taxon>Phytophthora</taxon>
    </lineage>
</organism>
<reference evidence="5 6" key="1">
    <citation type="submission" date="2018-08" db="EMBL/GenBank/DDBJ databases">
        <title>Genomic investigation of the strawberry pathogen Phytophthora fragariae indicates pathogenicity is determined by transcriptional variation in three key races.</title>
        <authorList>
            <person name="Adams T.M."/>
            <person name="Armitage A.D."/>
            <person name="Sobczyk M.K."/>
            <person name="Bates H.J."/>
            <person name="Dunwell J.M."/>
            <person name="Nellist C.F."/>
            <person name="Harrison R.J."/>
        </authorList>
    </citation>
    <scope>NUCLEOTIDE SEQUENCE [LARGE SCALE GENOMIC DNA]</scope>
    <source>
        <strain evidence="3 6">A4</strain>
        <strain evidence="2 5">NOV-27</strain>
        <strain evidence="4 7">NOV-77</strain>
    </source>
</reference>
<evidence type="ECO:0000313" key="4">
    <source>
        <dbReference type="EMBL" id="KAE9283105.1"/>
    </source>
</evidence>
<dbReference type="AlphaFoldDB" id="A0A6A4C1Y3"/>
<keyword evidence="5" id="KW-1185">Reference proteome</keyword>
<evidence type="ECO:0000256" key="1">
    <source>
        <dbReference type="SAM" id="Coils"/>
    </source>
</evidence>
<comment type="caution">
    <text evidence="3">The sequence shown here is derived from an EMBL/GenBank/DDBJ whole genome shotgun (WGS) entry which is preliminary data.</text>
</comment>
<keyword evidence="1" id="KW-0175">Coiled coil</keyword>
<proteinExistence type="predicted"/>
<dbReference type="EMBL" id="QXGB01002273">
    <property type="protein sequence ID" value="KAE9179561.1"/>
    <property type="molecule type" value="Genomic_DNA"/>
</dbReference>
<dbReference type="EMBL" id="QXGE01002671">
    <property type="protein sequence ID" value="KAE9280069.1"/>
    <property type="molecule type" value="Genomic_DNA"/>
</dbReference>
<dbReference type="Proteomes" id="UP000486351">
    <property type="component" value="Unassembled WGS sequence"/>
</dbReference>
<dbReference type="EMBL" id="QXFY01003664">
    <property type="protein sequence ID" value="KAE9283105.1"/>
    <property type="molecule type" value="Genomic_DNA"/>
</dbReference>
<dbReference type="OrthoDB" id="101062at2759"/>
<dbReference type="Proteomes" id="UP000433483">
    <property type="component" value="Unassembled WGS sequence"/>
</dbReference>
<dbReference type="Proteomes" id="UP000437068">
    <property type="component" value="Unassembled WGS sequence"/>
</dbReference>
<evidence type="ECO:0000313" key="3">
    <source>
        <dbReference type="EMBL" id="KAE9280069.1"/>
    </source>
</evidence>
<sequence length="363" mass="41482">MTNAMTRMRCSSRFLSLKVVILQEFVMKKQKCTYTARREETEQLREELKRLKSKLQELRVRSLSPEDAALLDPLVQRVVDENNLLTSVAKNQQLKVASVRSLLVECLGDQASHPLYTKICLTEDWDERRKTLMAVRQEKLRNAYDFLHAPERFVDPDKPHTSDHRYETAEGDLCSVHLEAMHFPGVESLEHVWEALLFHYNTIEICVSERLGHTTVRDDYDTIDGSVCNIRVLSRSENCTPVESSIVTFSHFFTEDDEGFGGRACGILALDSVDQDELYPYYPEERVRFDTSGAIILTASRRPAKGPDGEGELVVTLRRAAFLKLYNPQFPVSEATRQELQAGIGRWGGVLVKTVRSYVYSEL</sequence>
<evidence type="ECO:0000313" key="5">
    <source>
        <dbReference type="Proteomes" id="UP000433483"/>
    </source>
</evidence>
<gene>
    <name evidence="3" type="ORF">PF001_g24403</name>
    <name evidence="2" type="ORF">PF005_g23638</name>
    <name evidence="4" type="ORF">PF008_g27483</name>
</gene>